<dbReference type="GO" id="GO:0046872">
    <property type="term" value="F:metal ion binding"/>
    <property type="evidence" value="ECO:0007669"/>
    <property type="project" value="UniProtKB-UniRule"/>
</dbReference>
<accession>A0A1I6E4A4</accession>
<dbReference type="InterPro" id="IPR024932">
    <property type="entry name" value="ApbE"/>
</dbReference>
<keyword evidence="5 10" id="KW-0479">Metal-binding</keyword>
<feature type="binding site" evidence="11">
    <location>
        <position position="303"/>
    </location>
    <ligand>
        <name>Mg(2+)</name>
        <dbReference type="ChEBI" id="CHEBI:18420"/>
    </ligand>
</feature>
<organism evidence="12 13">
    <name type="scientific">Poseidonocella sedimentorum</name>
    <dbReference type="NCBI Taxonomy" id="871652"/>
    <lineage>
        <taxon>Bacteria</taxon>
        <taxon>Pseudomonadati</taxon>
        <taxon>Pseudomonadota</taxon>
        <taxon>Alphaproteobacteria</taxon>
        <taxon>Rhodobacterales</taxon>
        <taxon>Roseobacteraceae</taxon>
        <taxon>Poseidonocella</taxon>
    </lineage>
</organism>
<sequence length="355" mass="37039">MYARQFAIDLSEAITVPTSMKFSRRSFIVMSLALAACKRGANVLELSGSTMGTSFSVVAVDHEGAADKAAVSRAIDTALAQVNQQMSNWDAGSEVSRFNAARTTGPIAVSPELGEVVSAALDVHAASDGQFDITLGSAIEAWGFGATGAADGREPSAALLAAAAGTHGLSIEGGAVRKAHPETQIYLSSIGKGFGVDQVAGALRGFGLKDFMVEIGGDLYVSGNNADGQPWQIGIESPDALSRQAYDIASISNLGMATSGDYRNYFEKDGARYSHILDARTGRPVTHNTASVTVLAENAMLADAWATALLAVGTERGLEIANQRDLAAMFIDRDGKADHVGYTRAESARFAALKA</sequence>
<comment type="cofactor">
    <cofactor evidence="11">
        <name>Mg(2+)</name>
        <dbReference type="ChEBI" id="CHEBI:18420"/>
    </cofactor>
    <cofactor evidence="11">
        <name>Mn(2+)</name>
        <dbReference type="ChEBI" id="CHEBI:29035"/>
    </cofactor>
    <text evidence="11">Magnesium. Can also use manganese.</text>
</comment>
<dbReference type="PANTHER" id="PTHR30040:SF2">
    <property type="entry name" value="FAD:PROTEIN FMN TRANSFERASE"/>
    <property type="match status" value="1"/>
</dbReference>
<dbReference type="EC" id="2.7.1.180" evidence="1 10"/>
<dbReference type="SUPFAM" id="SSF143631">
    <property type="entry name" value="ApbE-like"/>
    <property type="match status" value="1"/>
</dbReference>
<dbReference type="GO" id="GO:0016740">
    <property type="term" value="F:transferase activity"/>
    <property type="evidence" value="ECO:0007669"/>
    <property type="project" value="UniProtKB-UniRule"/>
</dbReference>
<reference evidence="12 13" key="1">
    <citation type="submission" date="2016-10" db="EMBL/GenBank/DDBJ databases">
        <authorList>
            <person name="de Groot N.N."/>
        </authorList>
    </citation>
    <scope>NUCLEOTIDE SEQUENCE [LARGE SCALE GENOMIC DNA]</scope>
    <source>
        <strain evidence="13">KMM 9023,NRIC 0796,JCM 17311,KCTC 23692</strain>
    </source>
</reference>
<keyword evidence="12" id="KW-0449">Lipoprotein</keyword>
<protein>
    <recommendedName>
        <fullName evidence="2 10">FAD:protein FMN transferase</fullName>
        <ecNumber evidence="1 10">2.7.1.180</ecNumber>
    </recommendedName>
    <alternativeName>
        <fullName evidence="8 10">Flavin transferase</fullName>
    </alternativeName>
</protein>
<evidence type="ECO:0000256" key="1">
    <source>
        <dbReference type="ARBA" id="ARBA00011955"/>
    </source>
</evidence>
<feature type="binding site" evidence="11">
    <location>
        <position position="307"/>
    </location>
    <ligand>
        <name>Mg(2+)</name>
        <dbReference type="ChEBI" id="CHEBI:18420"/>
    </ligand>
</feature>
<dbReference type="PANTHER" id="PTHR30040">
    <property type="entry name" value="THIAMINE BIOSYNTHESIS LIPOPROTEIN APBE"/>
    <property type="match status" value="1"/>
</dbReference>
<keyword evidence="13" id="KW-1185">Reference proteome</keyword>
<keyword evidence="4 10" id="KW-0808">Transferase</keyword>
<dbReference type="InterPro" id="IPR003374">
    <property type="entry name" value="ApbE-like_sf"/>
</dbReference>
<evidence type="ECO:0000256" key="11">
    <source>
        <dbReference type="PIRSR" id="PIRSR006268-2"/>
    </source>
</evidence>
<comment type="similarity">
    <text evidence="10">Belongs to the ApbE family.</text>
</comment>
<evidence type="ECO:0000313" key="12">
    <source>
        <dbReference type="EMBL" id="SFR12604.1"/>
    </source>
</evidence>
<evidence type="ECO:0000256" key="10">
    <source>
        <dbReference type="PIRNR" id="PIRNR006268"/>
    </source>
</evidence>
<evidence type="ECO:0000256" key="7">
    <source>
        <dbReference type="ARBA" id="ARBA00022842"/>
    </source>
</evidence>
<gene>
    <name evidence="12" type="ORF">SAMN04515673_10788</name>
</gene>
<evidence type="ECO:0000256" key="3">
    <source>
        <dbReference type="ARBA" id="ARBA00022630"/>
    </source>
</evidence>
<dbReference type="Gene3D" id="3.10.520.10">
    <property type="entry name" value="ApbE-like domains"/>
    <property type="match status" value="1"/>
</dbReference>
<name>A0A1I6E4A4_9RHOB</name>
<evidence type="ECO:0000256" key="8">
    <source>
        <dbReference type="ARBA" id="ARBA00031306"/>
    </source>
</evidence>
<keyword evidence="3 10" id="KW-0285">Flavoprotein</keyword>
<keyword evidence="6 10" id="KW-0274">FAD</keyword>
<dbReference type="Proteomes" id="UP000199302">
    <property type="component" value="Unassembled WGS sequence"/>
</dbReference>
<feature type="binding site" evidence="11">
    <location>
        <position position="189"/>
    </location>
    <ligand>
        <name>Mg(2+)</name>
        <dbReference type="ChEBI" id="CHEBI:18420"/>
    </ligand>
</feature>
<keyword evidence="7 10" id="KW-0460">Magnesium</keyword>
<dbReference type="STRING" id="871652.SAMN04515673_10788"/>
<evidence type="ECO:0000256" key="9">
    <source>
        <dbReference type="ARBA" id="ARBA00048540"/>
    </source>
</evidence>
<dbReference type="EMBL" id="FOYI01000007">
    <property type="protein sequence ID" value="SFR12604.1"/>
    <property type="molecule type" value="Genomic_DNA"/>
</dbReference>
<dbReference type="Pfam" id="PF02424">
    <property type="entry name" value="ApbE"/>
    <property type="match status" value="1"/>
</dbReference>
<dbReference type="PIRSF" id="PIRSF006268">
    <property type="entry name" value="ApbE"/>
    <property type="match status" value="1"/>
</dbReference>
<evidence type="ECO:0000256" key="5">
    <source>
        <dbReference type="ARBA" id="ARBA00022723"/>
    </source>
</evidence>
<dbReference type="AlphaFoldDB" id="A0A1I6E4A4"/>
<evidence type="ECO:0000256" key="2">
    <source>
        <dbReference type="ARBA" id="ARBA00016337"/>
    </source>
</evidence>
<evidence type="ECO:0000256" key="4">
    <source>
        <dbReference type="ARBA" id="ARBA00022679"/>
    </source>
</evidence>
<evidence type="ECO:0000313" key="13">
    <source>
        <dbReference type="Proteomes" id="UP000199302"/>
    </source>
</evidence>
<proteinExistence type="inferred from homology"/>
<comment type="catalytic activity">
    <reaction evidence="9 10">
        <text>L-threonyl-[protein] + FAD = FMN-L-threonyl-[protein] + AMP + H(+)</text>
        <dbReference type="Rhea" id="RHEA:36847"/>
        <dbReference type="Rhea" id="RHEA-COMP:11060"/>
        <dbReference type="Rhea" id="RHEA-COMP:11061"/>
        <dbReference type="ChEBI" id="CHEBI:15378"/>
        <dbReference type="ChEBI" id="CHEBI:30013"/>
        <dbReference type="ChEBI" id="CHEBI:57692"/>
        <dbReference type="ChEBI" id="CHEBI:74257"/>
        <dbReference type="ChEBI" id="CHEBI:456215"/>
        <dbReference type="EC" id="2.7.1.180"/>
    </reaction>
</comment>
<evidence type="ECO:0000256" key="6">
    <source>
        <dbReference type="ARBA" id="ARBA00022827"/>
    </source>
</evidence>